<protein>
    <recommendedName>
        <fullName evidence="2">ATP-grasp domain-containing protein</fullName>
    </recommendedName>
</protein>
<evidence type="ECO:0000313" key="3">
    <source>
        <dbReference type="EMBL" id="KDN85253.1"/>
    </source>
</evidence>
<sequence>MADPTVILPSDPLLPRRTDPHFAWEAGLIRATGGRQALIDHDALLAGDAEAAVRRVPTGSGLLWYRGWMIPVARYAELAEALADRGCKLLTGLDEYAAAHELPGWYRTFEPVTPASSWLPGTGWDRPALSAAASALGGRGPAVVKDYVKSRKHEWHEACYVPELADLDALERVASRFAELQGEFLAGGLVLRRFESFARAADGRTEEARVWWLDGEPVLIGPHPDCPASRIEPDLSAVRPLVRELGCRFVTTDLARLADGAGSRDGSAGGEWRVVEVGDGQVSELPSGWMPRCCSGRYWLPPSPGEREAARREGRPGTGQAPPPDARSGRGLAGAGSVGG</sequence>
<dbReference type="RefSeq" id="WP_063750144.1">
    <property type="nucleotide sequence ID" value="NZ_KK853997.1"/>
</dbReference>
<feature type="region of interest" description="Disordered" evidence="1">
    <location>
        <begin position="300"/>
        <end position="340"/>
    </location>
</feature>
<dbReference type="HOGENOM" id="CLU_040789_0_0_11"/>
<proteinExistence type="predicted"/>
<dbReference type="InterPro" id="IPR025643">
    <property type="entry name" value="R2K_3"/>
</dbReference>
<accession>A0A066YUP3</accession>
<dbReference type="AlphaFoldDB" id="A0A066YUP3"/>
<name>A0A066YUP3_9ACTN</name>
<evidence type="ECO:0000256" key="1">
    <source>
        <dbReference type="SAM" id="MobiDB-lite"/>
    </source>
</evidence>
<feature type="compositionally biased region" description="Basic and acidic residues" evidence="1">
    <location>
        <begin position="305"/>
        <end position="315"/>
    </location>
</feature>
<dbReference type="eggNOG" id="ENOG502Z879">
    <property type="taxonomic scope" value="Bacteria"/>
</dbReference>
<dbReference type="EMBL" id="JNBY01000085">
    <property type="protein sequence ID" value="KDN85253.1"/>
    <property type="molecule type" value="Genomic_DNA"/>
</dbReference>
<gene>
    <name evidence="3" type="ORF">KCH_28340</name>
</gene>
<dbReference type="Proteomes" id="UP000027178">
    <property type="component" value="Unassembled WGS sequence"/>
</dbReference>
<feature type="compositionally biased region" description="Gly residues" evidence="1">
    <location>
        <begin position="331"/>
        <end position="340"/>
    </location>
</feature>
<dbReference type="Pfam" id="PF14243">
    <property type="entry name" value="R2K_3"/>
    <property type="match status" value="1"/>
</dbReference>
<keyword evidence="4" id="KW-1185">Reference proteome</keyword>
<feature type="domain" description="ATP-grasp" evidence="2">
    <location>
        <begin position="136"/>
        <end position="290"/>
    </location>
</feature>
<dbReference type="PATRIC" id="fig|1348663.4.peg.2731"/>
<reference evidence="3 4" key="1">
    <citation type="submission" date="2014-05" db="EMBL/GenBank/DDBJ databases">
        <title>Draft Genome Sequence of Kitasatospora cheerisanensis KCTC 2395.</title>
        <authorList>
            <person name="Nam D.H."/>
        </authorList>
    </citation>
    <scope>NUCLEOTIDE SEQUENCE [LARGE SCALE GENOMIC DNA]</scope>
    <source>
        <strain evidence="3 4">KCTC 2395</strain>
    </source>
</reference>
<organism evidence="3 4">
    <name type="scientific">Kitasatospora cheerisanensis KCTC 2395</name>
    <dbReference type="NCBI Taxonomy" id="1348663"/>
    <lineage>
        <taxon>Bacteria</taxon>
        <taxon>Bacillati</taxon>
        <taxon>Actinomycetota</taxon>
        <taxon>Actinomycetes</taxon>
        <taxon>Kitasatosporales</taxon>
        <taxon>Streptomycetaceae</taxon>
        <taxon>Kitasatospora</taxon>
    </lineage>
</organism>
<evidence type="ECO:0000259" key="2">
    <source>
        <dbReference type="Pfam" id="PF14243"/>
    </source>
</evidence>
<comment type="caution">
    <text evidence="3">The sequence shown here is derived from an EMBL/GenBank/DDBJ whole genome shotgun (WGS) entry which is preliminary data.</text>
</comment>
<evidence type="ECO:0000313" key="4">
    <source>
        <dbReference type="Proteomes" id="UP000027178"/>
    </source>
</evidence>